<keyword evidence="1" id="KW-1133">Transmembrane helix</keyword>
<dbReference type="AlphaFoldDB" id="A0A2M7W7B3"/>
<feature type="transmembrane region" description="Helical" evidence="1">
    <location>
        <begin position="7"/>
        <end position="30"/>
    </location>
</feature>
<comment type="caution">
    <text evidence="2">The sequence shown here is derived from an EMBL/GenBank/DDBJ whole genome shotgun (WGS) entry which is preliminary data.</text>
</comment>
<evidence type="ECO:0000313" key="3">
    <source>
        <dbReference type="Proteomes" id="UP000228627"/>
    </source>
</evidence>
<protein>
    <submittedName>
        <fullName evidence="2">Uncharacterized protein</fullName>
    </submittedName>
</protein>
<dbReference type="EMBL" id="PFQG01000028">
    <property type="protein sequence ID" value="PJA23282.1"/>
    <property type="molecule type" value="Genomic_DNA"/>
</dbReference>
<proteinExistence type="predicted"/>
<dbReference type="Proteomes" id="UP000228627">
    <property type="component" value="Unassembled WGS sequence"/>
</dbReference>
<evidence type="ECO:0000256" key="1">
    <source>
        <dbReference type="SAM" id="Phobius"/>
    </source>
</evidence>
<sequence length="66" mass="7655">MGNQTKVNYWMISTIIFAALFLGMAGMYLFNIQNEKILNQKQIDQQSQTDNFMEASLLLPVMLHEQ</sequence>
<accession>A0A2M7W7B3</accession>
<keyword evidence="1" id="KW-0812">Transmembrane</keyword>
<evidence type="ECO:0000313" key="2">
    <source>
        <dbReference type="EMBL" id="PJA23282.1"/>
    </source>
</evidence>
<name>A0A2M7W7B3_9BACT</name>
<gene>
    <name evidence="2" type="ORF">COX59_00735</name>
</gene>
<organism evidence="2 3">
    <name type="scientific">Candidatus Beckwithbacteria bacterium CG_4_10_14_0_2_um_filter_47_25</name>
    <dbReference type="NCBI Taxonomy" id="1974493"/>
    <lineage>
        <taxon>Bacteria</taxon>
        <taxon>Candidatus Beckwithiibacteriota</taxon>
    </lineage>
</organism>
<reference evidence="3" key="1">
    <citation type="submission" date="2017-09" db="EMBL/GenBank/DDBJ databases">
        <title>Depth-based differentiation of microbial function through sediment-hosted aquifers and enrichment of novel symbionts in the deep terrestrial subsurface.</title>
        <authorList>
            <person name="Probst A.J."/>
            <person name="Ladd B."/>
            <person name="Jarett J.K."/>
            <person name="Geller-Mcgrath D.E."/>
            <person name="Sieber C.M.K."/>
            <person name="Emerson J.B."/>
            <person name="Anantharaman K."/>
            <person name="Thomas B.C."/>
            <person name="Malmstrom R."/>
            <person name="Stieglmeier M."/>
            <person name="Klingl A."/>
            <person name="Woyke T."/>
            <person name="Ryan C.M."/>
            <person name="Banfield J.F."/>
        </authorList>
    </citation>
    <scope>NUCLEOTIDE SEQUENCE [LARGE SCALE GENOMIC DNA]</scope>
</reference>
<keyword evidence="1" id="KW-0472">Membrane</keyword>